<evidence type="ECO:0000256" key="1">
    <source>
        <dbReference type="SAM" id="MobiDB-lite"/>
    </source>
</evidence>
<name>A0AAD6Z2R2_9AGAR</name>
<evidence type="ECO:0000313" key="3">
    <source>
        <dbReference type="EMBL" id="KAJ7321904.1"/>
    </source>
</evidence>
<reference evidence="2" key="1">
    <citation type="submission" date="2023-03" db="EMBL/GenBank/DDBJ databases">
        <title>Massive genome expansion in bonnet fungi (Mycena s.s.) driven by repeated elements and novel gene families across ecological guilds.</title>
        <authorList>
            <consortium name="Lawrence Berkeley National Laboratory"/>
            <person name="Harder C.B."/>
            <person name="Miyauchi S."/>
            <person name="Viragh M."/>
            <person name="Kuo A."/>
            <person name="Thoen E."/>
            <person name="Andreopoulos B."/>
            <person name="Lu D."/>
            <person name="Skrede I."/>
            <person name="Drula E."/>
            <person name="Henrissat B."/>
            <person name="Morin E."/>
            <person name="Kohler A."/>
            <person name="Barry K."/>
            <person name="LaButti K."/>
            <person name="Morin E."/>
            <person name="Salamov A."/>
            <person name="Lipzen A."/>
            <person name="Mereny Z."/>
            <person name="Hegedus B."/>
            <person name="Baldrian P."/>
            <person name="Stursova M."/>
            <person name="Weitz H."/>
            <person name="Taylor A."/>
            <person name="Grigoriev I.V."/>
            <person name="Nagy L.G."/>
            <person name="Martin F."/>
            <person name="Kauserud H."/>
        </authorList>
    </citation>
    <scope>NUCLEOTIDE SEQUENCE</scope>
    <source>
        <strain evidence="2">CBHHK002</strain>
    </source>
</reference>
<dbReference type="EMBL" id="JARIHO010000049">
    <property type="protein sequence ID" value="KAJ7321904.1"/>
    <property type="molecule type" value="Genomic_DNA"/>
</dbReference>
<organism evidence="2 4">
    <name type="scientific">Mycena albidolilacea</name>
    <dbReference type="NCBI Taxonomy" id="1033008"/>
    <lineage>
        <taxon>Eukaryota</taxon>
        <taxon>Fungi</taxon>
        <taxon>Dikarya</taxon>
        <taxon>Basidiomycota</taxon>
        <taxon>Agaricomycotina</taxon>
        <taxon>Agaricomycetes</taxon>
        <taxon>Agaricomycetidae</taxon>
        <taxon>Agaricales</taxon>
        <taxon>Marasmiineae</taxon>
        <taxon>Mycenaceae</taxon>
        <taxon>Mycena</taxon>
    </lineage>
</organism>
<proteinExistence type="predicted"/>
<sequence length="259" mass="28092">MFDTTFRLVSFDGSPLPMTRHPGGVAAHLLSPRRPPPRTLRVAPRSVAKSPGTSQSNPPHVPHAPHDPPKCVPHHVPHAVPIADLNPSCAPCPPESCSVPDAGPIAGFNRSHAPPAAIVHLRHIPSPEPTFESNPPHASHSSVVRPDPIPVSDRSVESNLPHFPPVERLPSPPIYLPIRIPQPNSKPIADPPEDDSSPHVTLSIFEILFISPSVRTELRELIDALDRGKVGYEWPSTPALRKVFHRILDKIVDSLSSSP</sequence>
<dbReference type="EMBL" id="JARIHO010000100">
    <property type="protein sequence ID" value="KAJ7304686.1"/>
    <property type="molecule type" value="Genomic_DNA"/>
</dbReference>
<evidence type="ECO:0000313" key="4">
    <source>
        <dbReference type="Proteomes" id="UP001218218"/>
    </source>
</evidence>
<protein>
    <submittedName>
        <fullName evidence="2">Uncharacterized protein</fullName>
    </submittedName>
</protein>
<dbReference type="Proteomes" id="UP001218218">
    <property type="component" value="Unassembled WGS sequence"/>
</dbReference>
<gene>
    <name evidence="3" type="ORF">DFH08DRAFT_888892</name>
    <name evidence="2" type="ORF">DFH08DRAFT_903223</name>
</gene>
<feature type="region of interest" description="Disordered" evidence="1">
    <location>
        <begin position="13"/>
        <end position="73"/>
    </location>
</feature>
<evidence type="ECO:0000313" key="2">
    <source>
        <dbReference type="EMBL" id="KAJ7304686.1"/>
    </source>
</evidence>
<keyword evidence="4" id="KW-1185">Reference proteome</keyword>
<comment type="caution">
    <text evidence="2">The sequence shown here is derived from an EMBL/GenBank/DDBJ whole genome shotgun (WGS) entry which is preliminary data.</text>
</comment>
<accession>A0AAD6Z2R2</accession>
<dbReference type="AlphaFoldDB" id="A0AAD6Z2R2"/>